<reference evidence="1 2" key="1">
    <citation type="submission" date="2022-04" db="EMBL/GenBank/DDBJ databases">
        <title>Halobacillus sp. isolated from saltern.</title>
        <authorList>
            <person name="Won M."/>
            <person name="Lee C.-M."/>
            <person name="Woen H.-Y."/>
            <person name="Kwon S.-W."/>
        </authorList>
    </citation>
    <scope>NUCLEOTIDE SEQUENCE [LARGE SCALE GENOMIC DNA]</scope>
    <source>
        <strain evidence="1 2">SSBR10-3</strain>
    </source>
</reference>
<accession>A0ABY4EID0</accession>
<protein>
    <submittedName>
        <fullName evidence="1">YtxH domain-containing protein</fullName>
    </submittedName>
</protein>
<proteinExistence type="predicted"/>
<organism evidence="1 2">
    <name type="scientific">Halobacillus salinarum</name>
    <dbReference type="NCBI Taxonomy" id="2932257"/>
    <lineage>
        <taxon>Bacteria</taxon>
        <taxon>Bacillati</taxon>
        <taxon>Bacillota</taxon>
        <taxon>Bacilli</taxon>
        <taxon>Bacillales</taxon>
        <taxon>Bacillaceae</taxon>
        <taxon>Halobacillus</taxon>
    </lineage>
</organism>
<dbReference type="Proteomes" id="UP000831787">
    <property type="component" value="Chromosome"/>
</dbReference>
<gene>
    <name evidence="1" type="ORF">MUN89_18510</name>
</gene>
<dbReference type="EMBL" id="CP095073">
    <property type="protein sequence ID" value="UOQ43846.1"/>
    <property type="molecule type" value="Genomic_DNA"/>
</dbReference>
<evidence type="ECO:0000313" key="1">
    <source>
        <dbReference type="EMBL" id="UOQ43846.1"/>
    </source>
</evidence>
<evidence type="ECO:0000313" key="2">
    <source>
        <dbReference type="Proteomes" id="UP000831787"/>
    </source>
</evidence>
<keyword evidence="2" id="KW-1185">Reference proteome</keyword>
<sequence>MGQQKLWTGMVVGALIGGTAMLFDRETREYVMNKSCTTGRACRDFAKHPSELIHSVRLNYEELSQKFNEGADTLLRTLNKLEEILNKVSDIDKEVEKQLRAVDGSQEAS</sequence>
<name>A0ABY4EID0_9BACI</name>
<dbReference type="RefSeq" id="WP_244709338.1">
    <property type="nucleotide sequence ID" value="NZ_CP095073.1"/>
</dbReference>